<evidence type="ECO:0000313" key="2">
    <source>
        <dbReference type="EMBL" id="QDT73919.1"/>
    </source>
</evidence>
<dbReference type="EC" id="1.1.9.1" evidence="2"/>
<reference evidence="2 3" key="1">
    <citation type="submission" date="2019-02" db="EMBL/GenBank/DDBJ databases">
        <title>Deep-cultivation of Planctomycetes and their phenomic and genomic characterization uncovers novel biology.</title>
        <authorList>
            <person name="Wiegand S."/>
            <person name="Jogler M."/>
            <person name="Boedeker C."/>
            <person name="Pinto D."/>
            <person name="Vollmers J."/>
            <person name="Rivas-Marin E."/>
            <person name="Kohn T."/>
            <person name="Peeters S.H."/>
            <person name="Heuer A."/>
            <person name="Rast P."/>
            <person name="Oberbeckmann S."/>
            <person name="Bunk B."/>
            <person name="Jeske O."/>
            <person name="Meyerdierks A."/>
            <person name="Storesund J.E."/>
            <person name="Kallscheuer N."/>
            <person name="Luecker S."/>
            <person name="Lage O.M."/>
            <person name="Pohl T."/>
            <person name="Merkel B.J."/>
            <person name="Hornburger P."/>
            <person name="Mueller R.-W."/>
            <person name="Bruemmer F."/>
            <person name="Labrenz M."/>
            <person name="Spormann A.M."/>
            <person name="Op den Camp H."/>
            <person name="Overmann J."/>
            <person name="Amann R."/>
            <person name="Jetten M.S.M."/>
            <person name="Mascher T."/>
            <person name="Medema M.H."/>
            <person name="Devos D.P."/>
            <person name="Kaster A.-K."/>
            <person name="Ovreas L."/>
            <person name="Rohde M."/>
            <person name="Galperin M.Y."/>
            <person name="Jogler C."/>
        </authorList>
    </citation>
    <scope>NUCLEOTIDE SEQUENCE [LARGE SCALE GENOMIC DNA]</scope>
    <source>
        <strain evidence="2 3">I41</strain>
    </source>
</reference>
<dbReference type="PANTHER" id="PTHR34512:SF30">
    <property type="entry name" value="OUTER MEMBRANE PROTEIN ASSEMBLY FACTOR BAMB"/>
    <property type="match status" value="1"/>
</dbReference>
<evidence type="ECO:0000259" key="1">
    <source>
        <dbReference type="Pfam" id="PF13360"/>
    </source>
</evidence>
<organism evidence="2 3">
    <name type="scientific">Lacipirellula limnantheis</name>
    <dbReference type="NCBI Taxonomy" id="2528024"/>
    <lineage>
        <taxon>Bacteria</taxon>
        <taxon>Pseudomonadati</taxon>
        <taxon>Planctomycetota</taxon>
        <taxon>Planctomycetia</taxon>
        <taxon>Pirellulales</taxon>
        <taxon>Lacipirellulaceae</taxon>
        <taxon>Lacipirellula</taxon>
    </lineage>
</organism>
<dbReference type="PANTHER" id="PTHR34512">
    <property type="entry name" value="CELL SURFACE PROTEIN"/>
    <property type="match status" value="1"/>
</dbReference>
<dbReference type="Proteomes" id="UP000317909">
    <property type="component" value="Chromosome"/>
</dbReference>
<dbReference type="SUPFAM" id="SSF50998">
    <property type="entry name" value="Quinoprotein alcohol dehydrogenase-like"/>
    <property type="match status" value="1"/>
</dbReference>
<dbReference type="InterPro" id="IPR011047">
    <property type="entry name" value="Quinoprotein_ADH-like_sf"/>
</dbReference>
<dbReference type="AlphaFoldDB" id="A0A517TZW3"/>
<gene>
    <name evidence="2" type="primary">qbdA</name>
    <name evidence="2" type="ORF">I41_31110</name>
</gene>
<dbReference type="Gene3D" id="2.130.10.10">
    <property type="entry name" value="YVTN repeat-like/Quinoprotein amine dehydrogenase"/>
    <property type="match status" value="2"/>
</dbReference>
<evidence type="ECO:0000313" key="3">
    <source>
        <dbReference type="Proteomes" id="UP000317909"/>
    </source>
</evidence>
<accession>A0A517TZW3</accession>
<sequence length="414" mass="44294">MTDQRLGILRRLGGLALAVALLSTGRARAELTAADWPAFRGGGTNLTDAKLPLNWSIRPERNIAWTAELPGRGVSSPIVVGDRVIVTCSAGEPERQLFVLAFDGASGKELWRKEFTAEGNTVINEMTAVAANTPATDGERIFALFSSNDLFVLNLDGQLLWSKNLTAAHEGLGNDFGMASSPVVVDGAVVVQCYGETAGFVAAFDAATGEQRWEQERANQASWTSPFVVSSESDGAQRGIVVQSPKGVELLAATSGEPIWSVQVECDAIASSTPYEDRLYVPTKWLTAVDLNPKNSAGAAPLWDAKLLKPTSASPVLRDGKVYAINRGGVLNCYDLASSQIDWTTRLNGTVWATPLLAPEHLYCFNAKGDALVLDLNGVIVAEINMVEGILASPAVSGNAMFVRSHRHLWKIAE</sequence>
<name>A0A517TZW3_9BACT</name>
<dbReference type="RefSeq" id="WP_210420961.1">
    <property type="nucleotide sequence ID" value="NZ_CP036339.1"/>
</dbReference>
<dbReference type="SMART" id="SM00564">
    <property type="entry name" value="PQQ"/>
    <property type="match status" value="4"/>
</dbReference>
<dbReference type="InterPro" id="IPR015943">
    <property type="entry name" value="WD40/YVTN_repeat-like_dom_sf"/>
</dbReference>
<feature type="domain" description="Pyrrolo-quinoline quinone repeat" evidence="1">
    <location>
        <begin position="300"/>
        <end position="376"/>
    </location>
</feature>
<protein>
    <submittedName>
        <fullName evidence="2">Quinohemoprotein alcohol dehydrogenase ADH IIB</fullName>
        <ecNumber evidence="2">1.1.9.1</ecNumber>
    </submittedName>
</protein>
<dbReference type="EMBL" id="CP036339">
    <property type="protein sequence ID" value="QDT73919.1"/>
    <property type="molecule type" value="Genomic_DNA"/>
</dbReference>
<dbReference type="KEGG" id="llh:I41_31110"/>
<keyword evidence="2" id="KW-0560">Oxidoreductase</keyword>
<dbReference type="InterPro" id="IPR018391">
    <property type="entry name" value="PQQ_b-propeller_rpt"/>
</dbReference>
<proteinExistence type="predicted"/>
<keyword evidence="3" id="KW-1185">Reference proteome</keyword>
<dbReference type="InterPro" id="IPR002372">
    <property type="entry name" value="PQQ_rpt_dom"/>
</dbReference>
<feature type="domain" description="Pyrrolo-quinoline quinone repeat" evidence="1">
    <location>
        <begin position="63"/>
        <end position="261"/>
    </location>
</feature>
<dbReference type="GO" id="GO:0016491">
    <property type="term" value="F:oxidoreductase activity"/>
    <property type="evidence" value="ECO:0007669"/>
    <property type="project" value="UniProtKB-KW"/>
</dbReference>
<dbReference type="Pfam" id="PF13360">
    <property type="entry name" value="PQQ_2"/>
    <property type="match status" value="2"/>
</dbReference>